<organism evidence="4 5">
    <name type="scientific">Streptomyces milbemycinicus</name>
    <dbReference type="NCBI Taxonomy" id="476552"/>
    <lineage>
        <taxon>Bacteria</taxon>
        <taxon>Bacillati</taxon>
        <taxon>Actinomycetota</taxon>
        <taxon>Actinomycetes</taxon>
        <taxon>Kitasatosporales</taxon>
        <taxon>Streptomycetaceae</taxon>
        <taxon>Streptomyces</taxon>
    </lineage>
</organism>
<evidence type="ECO:0000259" key="3">
    <source>
        <dbReference type="Pfam" id="PF01551"/>
    </source>
</evidence>
<feature type="region of interest" description="Disordered" evidence="2">
    <location>
        <begin position="1"/>
        <end position="21"/>
    </location>
</feature>
<dbReference type="CDD" id="cd12797">
    <property type="entry name" value="M23_peptidase"/>
    <property type="match status" value="1"/>
</dbReference>
<gene>
    <name evidence="4" type="ORF">ACI2L5_39725</name>
</gene>
<keyword evidence="1" id="KW-0732">Signal</keyword>
<evidence type="ECO:0000313" key="5">
    <source>
        <dbReference type="Proteomes" id="UP001620295"/>
    </source>
</evidence>
<dbReference type="SUPFAM" id="SSF51261">
    <property type="entry name" value="Duplicated hybrid motif"/>
    <property type="match status" value="1"/>
</dbReference>
<dbReference type="Gene3D" id="2.70.70.10">
    <property type="entry name" value="Glucose Permease (Domain IIA)"/>
    <property type="match status" value="1"/>
</dbReference>
<name>A0ABW8LYK0_9ACTN</name>
<evidence type="ECO:0000256" key="2">
    <source>
        <dbReference type="SAM" id="MobiDB-lite"/>
    </source>
</evidence>
<dbReference type="EMBL" id="JBJDQH010000015">
    <property type="protein sequence ID" value="MFK4271011.1"/>
    <property type="molecule type" value="Genomic_DNA"/>
</dbReference>
<dbReference type="Pfam" id="PF01551">
    <property type="entry name" value="Peptidase_M23"/>
    <property type="match status" value="1"/>
</dbReference>
<dbReference type="PANTHER" id="PTHR21666:SF289">
    <property type="entry name" value="L-ALA--D-GLU ENDOPEPTIDASE"/>
    <property type="match status" value="1"/>
</dbReference>
<keyword evidence="4" id="KW-0378">Hydrolase</keyword>
<feature type="region of interest" description="Disordered" evidence="2">
    <location>
        <begin position="232"/>
        <end position="252"/>
    </location>
</feature>
<feature type="region of interest" description="Disordered" evidence="2">
    <location>
        <begin position="51"/>
        <end position="99"/>
    </location>
</feature>
<dbReference type="GO" id="GO:0016787">
    <property type="term" value="F:hydrolase activity"/>
    <property type="evidence" value="ECO:0007669"/>
    <property type="project" value="UniProtKB-KW"/>
</dbReference>
<evidence type="ECO:0000313" key="4">
    <source>
        <dbReference type="EMBL" id="MFK4271011.1"/>
    </source>
</evidence>
<accession>A0ABW8LYK0</accession>
<keyword evidence="5" id="KW-1185">Reference proteome</keyword>
<dbReference type="InterPro" id="IPR050570">
    <property type="entry name" value="Cell_wall_metabolism_enzyme"/>
</dbReference>
<dbReference type="RefSeq" id="WP_404748214.1">
    <property type="nucleotide sequence ID" value="NZ_JBJDQH010000015.1"/>
</dbReference>
<sequence>MRPHTAAPAVGRTSAPAPDRPPLTLPTLLTLLFMVLLGVVPPLSARPAAASESATAAESTTAAGASARDGRTWPVGPAAGAGRPTVLRGWEPPPTPWAAGHRGVDLAARTGRPVRAAAAGRVSFAGQVAGRGVLTIELSGTGRPLLRTTYEPVRAVVAKDERVRAGQVVGVLGAGPFHCPSGCLHWGLRRGDRYLDPLSLLTPSMLRHGPSRLLPVFGVPEGPDIPEGPHVLERAGAAPGASTRGTSQTADGRTPYALASRTAGTSGPVGLAPAAVLAVAAAWAGGRLRRARTMGAGRGVVRGARRAGPW</sequence>
<dbReference type="InterPro" id="IPR011055">
    <property type="entry name" value="Dup_hybrid_motif"/>
</dbReference>
<reference evidence="4 5" key="1">
    <citation type="submission" date="2024-11" db="EMBL/GenBank/DDBJ databases">
        <title>The Natural Products Discovery Center: Release of the First 8490 Sequenced Strains for Exploring Actinobacteria Biosynthetic Diversity.</title>
        <authorList>
            <person name="Kalkreuter E."/>
            <person name="Kautsar S.A."/>
            <person name="Yang D."/>
            <person name="Bader C.D."/>
            <person name="Teijaro C.N."/>
            <person name="Fluegel L."/>
            <person name="Davis C.M."/>
            <person name="Simpson J.R."/>
            <person name="Lauterbach L."/>
            <person name="Steele A.D."/>
            <person name="Gui C."/>
            <person name="Meng S."/>
            <person name="Li G."/>
            <person name="Viehrig K."/>
            <person name="Ye F."/>
            <person name="Su P."/>
            <person name="Kiefer A.F."/>
            <person name="Nichols A."/>
            <person name="Cepeda A.J."/>
            <person name="Yan W."/>
            <person name="Fan B."/>
            <person name="Jiang Y."/>
            <person name="Adhikari A."/>
            <person name="Zheng C.-J."/>
            <person name="Schuster L."/>
            <person name="Cowan T.M."/>
            <person name="Smanski M.J."/>
            <person name="Chevrette M.G."/>
            <person name="De Carvalho L.P.S."/>
            <person name="Shen B."/>
        </authorList>
    </citation>
    <scope>NUCLEOTIDE SEQUENCE [LARGE SCALE GENOMIC DNA]</scope>
    <source>
        <strain evidence="4 5">NPDC020863</strain>
    </source>
</reference>
<protein>
    <submittedName>
        <fullName evidence="4">Murein hydrolase activator EnvC family protein</fullName>
    </submittedName>
</protein>
<dbReference type="PANTHER" id="PTHR21666">
    <property type="entry name" value="PEPTIDASE-RELATED"/>
    <property type="match status" value="1"/>
</dbReference>
<comment type="caution">
    <text evidence="4">The sequence shown here is derived from an EMBL/GenBank/DDBJ whole genome shotgun (WGS) entry which is preliminary data.</text>
</comment>
<dbReference type="Proteomes" id="UP001620295">
    <property type="component" value="Unassembled WGS sequence"/>
</dbReference>
<feature type="domain" description="M23ase beta-sheet core" evidence="3">
    <location>
        <begin position="100"/>
        <end position="197"/>
    </location>
</feature>
<dbReference type="InterPro" id="IPR016047">
    <property type="entry name" value="M23ase_b-sheet_dom"/>
</dbReference>
<feature type="compositionally biased region" description="Low complexity" evidence="2">
    <location>
        <begin position="51"/>
        <end position="67"/>
    </location>
</feature>
<proteinExistence type="predicted"/>
<evidence type="ECO:0000256" key="1">
    <source>
        <dbReference type="ARBA" id="ARBA00022729"/>
    </source>
</evidence>